<keyword evidence="2" id="KW-0732">Signal</keyword>
<evidence type="ECO:0000313" key="4">
    <source>
        <dbReference type="EMBL" id="MBI3128407.1"/>
    </source>
</evidence>
<dbReference type="InterPro" id="IPR005532">
    <property type="entry name" value="SUMF_dom"/>
</dbReference>
<dbReference type="Pfam" id="PF03781">
    <property type="entry name" value="FGE-sulfatase"/>
    <property type="match status" value="1"/>
</dbReference>
<evidence type="ECO:0000313" key="5">
    <source>
        <dbReference type="Proteomes" id="UP000782312"/>
    </source>
</evidence>
<accession>A0A932HZY5</accession>
<dbReference type="EMBL" id="JACPUR010000030">
    <property type="protein sequence ID" value="MBI3128407.1"/>
    <property type="molecule type" value="Genomic_DNA"/>
</dbReference>
<dbReference type="PANTHER" id="PTHR23150">
    <property type="entry name" value="SULFATASE MODIFYING FACTOR 1, 2"/>
    <property type="match status" value="1"/>
</dbReference>
<feature type="signal peptide" evidence="2">
    <location>
        <begin position="1"/>
        <end position="21"/>
    </location>
</feature>
<comment type="caution">
    <text evidence="4">The sequence shown here is derived from an EMBL/GenBank/DDBJ whole genome shotgun (WGS) entry which is preliminary data.</text>
</comment>
<dbReference type="SUPFAM" id="SSF56436">
    <property type="entry name" value="C-type lectin-like"/>
    <property type="match status" value="1"/>
</dbReference>
<dbReference type="AlphaFoldDB" id="A0A932HZY5"/>
<sequence>MRARLVLWMAIALLFAPPAPAAPVDPPAGMILVPAGPFAMGREGGPPDEAPPHTLTLPAFWIDRTLVTQADFARFLNANGSRGPRGERYFDEEDEDARIHRKEGRWAADPGFERHPASEASLRGAAAYCAWAGKRLPSEAEWEKAARGTDGRLYPWGNEPPSPRTSHTARHHGDAAPAGSLPGGASFYGVLDMGAFLSEWTRSARRPYPYRPGDGREAFTLEEEMVLRGGLTLGQRGPRTATHREAMSPRRVRAGHAYVGFRCAREG</sequence>
<dbReference type="Proteomes" id="UP000782312">
    <property type="component" value="Unassembled WGS sequence"/>
</dbReference>
<dbReference type="InterPro" id="IPR016187">
    <property type="entry name" value="CTDL_fold"/>
</dbReference>
<dbReference type="InterPro" id="IPR051043">
    <property type="entry name" value="Sulfatase_Mod_Factor_Kinase"/>
</dbReference>
<evidence type="ECO:0000256" key="1">
    <source>
        <dbReference type="SAM" id="MobiDB-lite"/>
    </source>
</evidence>
<organism evidence="4 5">
    <name type="scientific">Tectimicrobiota bacterium</name>
    <dbReference type="NCBI Taxonomy" id="2528274"/>
    <lineage>
        <taxon>Bacteria</taxon>
        <taxon>Pseudomonadati</taxon>
        <taxon>Nitrospinota/Tectimicrobiota group</taxon>
        <taxon>Candidatus Tectimicrobiota</taxon>
    </lineage>
</organism>
<name>A0A932HZY5_UNCTE</name>
<evidence type="ECO:0000256" key="2">
    <source>
        <dbReference type="SAM" id="SignalP"/>
    </source>
</evidence>
<dbReference type="PANTHER" id="PTHR23150:SF19">
    <property type="entry name" value="FORMYLGLYCINE-GENERATING ENZYME"/>
    <property type="match status" value="1"/>
</dbReference>
<dbReference type="Gene3D" id="3.90.1580.10">
    <property type="entry name" value="paralog of FGE (formylglycine-generating enzyme)"/>
    <property type="match status" value="1"/>
</dbReference>
<evidence type="ECO:0000259" key="3">
    <source>
        <dbReference type="Pfam" id="PF03781"/>
    </source>
</evidence>
<feature type="domain" description="Sulfatase-modifying factor enzyme-like" evidence="3">
    <location>
        <begin position="28"/>
        <end position="265"/>
    </location>
</feature>
<protein>
    <submittedName>
        <fullName evidence="4">SUMF1/EgtB/PvdO family nonheme iron enzyme</fullName>
    </submittedName>
</protein>
<feature type="chain" id="PRO_5036952067" evidence="2">
    <location>
        <begin position="22"/>
        <end position="267"/>
    </location>
</feature>
<proteinExistence type="predicted"/>
<reference evidence="4" key="1">
    <citation type="submission" date="2020-07" db="EMBL/GenBank/DDBJ databases">
        <title>Huge and variable diversity of episymbiotic CPR bacteria and DPANN archaea in groundwater ecosystems.</title>
        <authorList>
            <person name="He C.Y."/>
            <person name="Keren R."/>
            <person name="Whittaker M."/>
            <person name="Farag I.F."/>
            <person name="Doudna J."/>
            <person name="Cate J.H.D."/>
            <person name="Banfield J.F."/>
        </authorList>
    </citation>
    <scope>NUCLEOTIDE SEQUENCE</scope>
    <source>
        <strain evidence="4">NC_groundwater_763_Ag_S-0.2um_68_21</strain>
    </source>
</reference>
<dbReference type="InterPro" id="IPR042095">
    <property type="entry name" value="SUMF_sf"/>
</dbReference>
<feature type="region of interest" description="Disordered" evidence="1">
    <location>
        <begin position="151"/>
        <end position="181"/>
    </location>
</feature>
<dbReference type="GO" id="GO:0120147">
    <property type="term" value="F:formylglycine-generating oxidase activity"/>
    <property type="evidence" value="ECO:0007669"/>
    <property type="project" value="TreeGrafter"/>
</dbReference>
<gene>
    <name evidence="4" type="ORF">HYZ11_12445</name>
</gene>